<proteinExistence type="predicted"/>
<keyword evidence="2" id="KW-1185">Reference proteome</keyword>
<sequence length="71" mass="8106">MSPKPIKTTFFTKTTCISFPSSLEGVPIAAELFFENRDKDIIATRMMMMMMMIIEEEKKAGAILENLEEIN</sequence>
<accession>A0A397JN65</accession>
<dbReference type="Proteomes" id="UP000266861">
    <property type="component" value="Unassembled WGS sequence"/>
</dbReference>
<name>A0A397JN65_9GLOM</name>
<reference evidence="1 2" key="1">
    <citation type="submission" date="2018-08" db="EMBL/GenBank/DDBJ databases">
        <title>Genome and evolution of the arbuscular mycorrhizal fungus Diversispora epigaea (formerly Glomus versiforme) and its bacterial endosymbionts.</title>
        <authorList>
            <person name="Sun X."/>
            <person name="Fei Z."/>
            <person name="Harrison M."/>
        </authorList>
    </citation>
    <scope>NUCLEOTIDE SEQUENCE [LARGE SCALE GENOMIC DNA]</scope>
    <source>
        <strain evidence="1 2">IT104</strain>
    </source>
</reference>
<gene>
    <name evidence="1" type="ORF">Glove_58g42</name>
</gene>
<comment type="caution">
    <text evidence="1">The sequence shown here is derived from an EMBL/GenBank/DDBJ whole genome shotgun (WGS) entry which is preliminary data.</text>
</comment>
<dbReference type="AlphaFoldDB" id="A0A397JN65"/>
<evidence type="ECO:0000313" key="1">
    <source>
        <dbReference type="EMBL" id="RHZ85920.1"/>
    </source>
</evidence>
<protein>
    <submittedName>
        <fullName evidence="1">Uncharacterized protein</fullName>
    </submittedName>
</protein>
<evidence type="ECO:0000313" key="2">
    <source>
        <dbReference type="Proteomes" id="UP000266861"/>
    </source>
</evidence>
<dbReference type="EMBL" id="PQFF01000055">
    <property type="protein sequence ID" value="RHZ85920.1"/>
    <property type="molecule type" value="Genomic_DNA"/>
</dbReference>
<organism evidence="1 2">
    <name type="scientific">Diversispora epigaea</name>
    <dbReference type="NCBI Taxonomy" id="1348612"/>
    <lineage>
        <taxon>Eukaryota</taxon>
        <taxon>Fungi</taxon>
        <taxon>Fungi incertae sedis</taxon>
        <taxon>Mucoromycota</taxon>
        <taxon>Glomeromycotina</taxon>
        <taxon>Glomeromycetes</taxon>
        <taxon>Diversisporales</taxon>
        <taxon>Diversisporaceae</taxon>
        <taxon>Diversispora</taxon>
    </lineage>
</organism>